<keyword evidence="5" id="KW-0735">Signal-anchor</keyword>
<feature type="region of interest" description="Disordered" evidence="12">
    <location>
        <begin position="17"/>
        <end position="36"/>
    </location>
</feature>
<keyword evidence="2 13" id="KW-0812">Transmembrane</keyword>
<evidence type="ECO:0000256" key="6">
    <source>
        <dbReference type="ARBA" id="ARBA00022989"/>
    </source>
</evidence>
<dbReference type="AlphaFoldDB" id="A0A7D3QE27"/>
<evidence type="ECO:0000313" key="15">
    <source>
        <dbReference type="EMBL" id="QKE50059.1"/>
    </source>
</evidence>
<evidence type="ECO:0000256" key="4">
    <source>
        <dbReference type="ARBA" id="ARBA00022889"/>
    </source>
</evidence>
<evidence type="ECO:0000256" key="9">
    <source>
        <dbReference type="ARBA" id="ARBA00023170"/>
    </source>
</evidence>
<dbReference type="InterPro" id="IPR016187">
    <property type="entry name" value="CTDL_fold"/>
</dbReference>
<keyword evidence="11" id="KW-0175">Coiled coil</keyword>
<comment type="subcellular location">
    <subcellularLocation>
        <location evidence="1">Membrane</location>
        <topology evidence="1">Single-pass type II membrane protein</topology>
    </subcellularLocation>
</comment>
<protein>
    <submittedName>
        <fullName evidence="15">Killer cell lectin-like receptor subfamily A member 7</fullName>
    </submittedName>
</protein>
<evidence type="ECO:0000256" key="5">
    <source>
        <dbReference type="ARBA" id="ARBA00022968"/>
    </source>
</evidence>
<evidence type="ECO:0000256" key="3">
    <source>
        <dbReference type="ARBA" id="ARBA00022734"/>
    </source>
</evidence>
<evidence type="ECO:0000256" key="13">
    <source>
        <dbReference type="SAM" id="Phobius"/>
    </source>
</evidence>
<evidence type="ECO:0000256" key="8">
    <source>
        <dbReference type="ARBA" id="ARBA00023157"/>
    </source>
</evidence>
<keyword evidence="3 15" id="KW-0430">Lectin</keyword>
<keyword evidence="4" id="KW-0130">Cell adhesion</keyword>
<dbReference type="PROSITE" id="PS50041">
    <property type="entry name" value="C_TYPE_LECTIN_2"/>
    <property type="match status" value="1"/>
</dbReference>
<dbReference type="PANTHER" id="PTHR46329">
    <property type="entry name" value="KILLER CELL LECTIN-LIKE RECEPTOR 2"/>
    <property type="match status" value="1"/>
</dbReference>
<proteinExistence type="predicted"/>
<feature type="coiled-coil region" evidence="11">
    <location>
        <begin position="104"/>
        <end position="138"/>
    </location>
</feature>
<accession>A0A7D3QE27</accession>
<sequence length="284" mass="33080">MSSQEVTYSSLRFLQAPSQSQNRLRPGSTQRPGKDDDKEFSVPWHLLVVTLGILCLLLLVTVIVLGTNIFKRIQEKPQQEEIPQNFSQRYNIIQNDNYPKEQLLTNKTLEYDILRNENLQLKKDLESLSKEKMRCRRKQGILSKSLQSTGKLNEDRWSCCGVNCYYFTTKKESWTGCQKTCQRYRLSLFKIDDKDELDFVQPQTYGDNYWIGLSYNAKERKWKWIDSGMSPGTNSGMMSLTSGSIGQCAFLTATRIRYIDCVNTYKCICEKRIDSLFNACFNWH</sequence>
<keyword evidence="8" id="KW-1015">Disulfide bond</keyword>
<dbReference type="Gene3D" id="3.10.100.10">
    <property type="entry name" value="Mannose-Binding Protein A, subunit A"/>
    <property type="match status" value="1"/>
</dbReference>
<gene>
    <name evidence="15" type="primary">KLRA7</name>
</gene>
<keyword evidence="10" id="KW-0325">Glycoprotein</keyword>
<evidence type="ECO:0000259" key="14">
    <source>
        <dbReference type="PROSITE" id="PS50041"/>
    </source>
</evidence>
<dbReference type="InterPro" id="IPR033992">
    <property type="entry name" value="NKR-like_CTLD"/>
</dbReference>
<keyword evidence="9 15" id="KW-0675">Receptor</keyword>
<dbReference type="GO" id="GO:0005886">
    <property type="term" value="C:plasma membrane"/>
    <property type="evidence" value="ECO:0007669"/>
    <property type="project" value="UniProtKB-ARBA"/>
</dbReference>
<keyword evidence="6 13" id="KW-1133">Transmembrane helix</keyword>
<dbReference type="GO" id="GO:0030246">
    <property type="term" value="F:carbohydrate binding"/>
    <property type="evidence" value="ECO:0007669"/>
    <property type="project" value="UniProtKB-KW"/>
</dbReference>
<dbReference type="Pfam" id="PF08391">
    <property type="entry name" value="Ly49"/>
    <property type="match status" value="1"/>
</dbReference>
<dbReference type="InterPro" id="IPR001304">
    <property type="entry name" value="C-type_lectin-like"/>
</dbReference>
<dbReference type="Pfam" id="PF00059">
    <property type="entry name" value="Lectin_C"/>
    <property type="match status" value="1"/>
</dbReference>
<evidence type="ECO:0000256" key="2">
    <source>
        <dbReference type="ARBA" id="ARBA00022692"/>
    </source>
</evidence>
<dbReference type="SMART" id="SM00034">
    <property type="entry name" value="CLECT"/>
    <property type="match status" value="1"/>
</dbReference>
<dbReference type="InterPro" id="IPR016186">
    <property type="entry name" value="C-type_lectin-like/link_sf"/>
</dbReference>
<organism evidence="15">
    <name type="scientific">Equus caballus</name>
    <name type="common">Horse</name>
    <dbReference type="NCBI Taxonomy" id="9796"/>
    <lineage>
        <taxon>Eukaryota</taxon>
        <taxon>Metazoa</taxon>
        <taxon>Chordata</taxon>
        <taxon>Craniata</taxon>
        <taxon>Vertebrata</taxon>
        <taxon>Euteleostomi</taxon>
        <taxon>Mammalia</taxon>
        <taxon>Eutheria</taxon>
        <taxon>Laurasiatheria</taxon>
        <taxon>Perissodactyla</taxon>
        <taxon>Equidae</taxon>
        <taxon>Equus</taxon>
    </lineage>
</organism>
<feature type="compositionally biased region" description="Polar residues" evidence="12">
    <location>
        <begin position="17"/>
        <end position="31"/>
    </location>
</feature>
<evidence type="ECO:0000256" key="1">
    <source>
        <dbReference type="ARBA" id="ARBA00004606"/>
    </source>
</evidence>
<feature type="transmembrane region" description="Helical" evidence="13">
    <location>
        <begin position="44"/>
        <end position="70"/>
    </location>
</feature>
<feature type="domain" description="C-type lectin" evidence="14">
    <location>
        <begin position="160"/>
        <end position="270"/>
    </location>
</feature>
<dbReference type="InterPro" id="IPR052013">
    <property type="entry name" value="Mouse_KLRs"/>
</dbReference>
<reference evidence="15" key="1">
    <citation type="journal article" date="2020" name="HLA">
        <title>Complex variation in the KLRA (LY49) immunity-related genomic region in horses.</title>
        <authorList>
            <person name="Futas J."/>
            <person name="Oppelt J."/>
            <person name="Janova E."/>
            <person name="Musilova P."/>
            <person name="Horin P."/>
        </authorList>
    </citation>
    <scope>NUCLEOTIDE SEQUENCE</scope>
    <source>
        <strain evidence="15">Upa</strain>
    </source>
</reference>
<evidence type="ECO:0000256" key="11">
    <source>
        <dbReference type="SAM" id="Coils"/>
    </source>
</evidence>
<evidence type="ECO:0000256" key="7">
    <source>
        <dbReference type="ARBA" id="ARBA00023136"/>
    </source>
</evidence>
<dbReference type="InterPro" id="IPR013600">
    <property type="entry name" value="Ly49_N"/>
</dbReference>
<name>A0A7D3QE27_HORSE</name>
<dbReference type="PANTHER" id="PTHR46329:SF1">
    <property type="entry name" value="KILLER CELL LECTIN-LIKE RECEPTOR 2"/>
    <property type="match status" value="1"/>
</dbReference>
<keyword evidence="7 13" id="KW-0472">Membrane</keyword>
<dbReference type="CDD" id="cd03593">
    <property type="entry name" value="CLECT_NK_receptors_like"/>
    <property type="match status" value="1"/>
</dbReference>
<dbReference type="GO" id="GO:0007155">
    <property type="term" value="P:cell adhesion"/>
    <property type="evidence" value="ECO:0007669"/>
    <property type="project" value="UniProtKB-KW"/>
</dbReference>
<evidence type="ECO:0000256" key="12">
    <source>
        <dbReference type="SAM" id="MobiDB-lite"/>
    </source>
</evidence>
<evidence type="ECO:0000256" key="10">
    <source>
        <dbReference type="ARBA" id="ARBA00023180"/>
    </source>
</evidence>
<dbReference type="SUPFAM" id="SSF56436">
    <property type="entry name" value="C-type lectin-like"/>
    <property type="match status" value="1"/>
</dbReference>
<dbReference type="EMBL" id="MN914953">
    <property type="protein sequence ID" value="QKE50059.1"/>
    <property type="molecule type" value="Genomic_DNA"/>
</dbReference>